<evidence type="ECO:0000256" key="10">
    <source>
        <dbReference type="ARBA" id="ARBA00035633"/>
    </source>
</evidence>
<evidence type="ECO:0000256" key="13">
    <source>
        <dbReference type="ARBA" id="ARBA00048798"/>
    </source>
</evidence>
<comment type="pathway">
    <text evidence="3">Amino-acid biosynthesis; L-isoleucine biosynthesis; L-isoleucine from 2-oxobutanoate: step 4/4.</text>
</comment>
<evidence type="ECO:0000256" key="18">
    <source>
        <dbReference type="ARBA" id="ARBA00080135"/>
    </source>
</evidence>
<dbReference type="Gene3D" id="3.20.10.10">
    <property type="entry name" value="D-amino Acid Aminotransferase, subunit A, domain 2"/>
    <property type="match status" value="1"/>
</dbReference>
<organism evidence="21 22">
    <name type="scientific">Sediminicurvatus halobius</name>
    <dbReference type="NCBI Taxonomy" id="2182432"/>
    <lineage>
        <taxon>Bacteria</taxon>
        <taxon>Pseudomonadati</taxon>
        <taxon>Pseudomonadota</taxon>
        <taxon>Gammaproteobacteria</taxon>
        <taxon>Chromatiales</taxon>
        <taxon>Ectothiorhodospiraceae</taxon>
        <taxon>Sediminicurvatus</taxon>
    </lineage>
</organism>
<comment type="caution">
    <text evidence="21">The sequence shown here is derived from an EMBL/GenBank/DDBJ whole genome shotgun (WGS) entry which is preliminary data.</text>
</comment>
<comment type="similarity">
    <text evidence="6 19">Belongs to the class-IV pyridoxal-phosphate-dependent aminotransferase family.</text>
</comment>
<keyword evidence="8 20" id="KW-0663">Pyridoxal phosphate</keyword>
<evidence type="ECO:0000256" key="11">
    <source>
        <dbReference type="ARBA" id="ARBA00035676"/>
    </source>
</evidence>
<dbReference type="EMBL" id="QFFI01000008">
    <property type="protein sequence ID" value="PWG63969.1"/>
    <property type="molecule type" value="Genomic_DNA"/>
</dbReference>
<dbReference type="OrthoDB" id="21319at2"/>
<evidence type="ECO:0000313" key="21">
    <source>
        <dbReference type="EMBL" id="PWG63969.1"/>
    </source>
</evidence>
<comment type="pathway">
    <text evidence="5">Amino-acid biosynthesis; L-leucine biosynthesis; L-leucine from 3-methyl-2-oxobutanoate: step 4/4.</text>
</comment>
<dbReference type="NCBIfam" id="NF005209">
    <property type="entry name" value="PRK06680.1"/>
    <property type="match status" value="1"/>
</dbReference>
<dbReference type="InterPro" id="IPR036038">
    <property type="entry name" value="Aminotransferase-like"/>
</dbReference>
<evidence type="ECO:0000256" key="4">
    <source>
        <dbReference type="ARBA" id="ARBA00004931"/>
    </source>
</evidence>
<comment type="cofactor">
    <cofactor evidence="1 20">
        <name>pyridoxal 5'-phosphate</name>
        <dbReference type="ChEBI" id="CHEBI:597326"/>
    </cofactor>
</comment>
<evidence type="ECO:0000256" key="14">
    <source>
        <dbReference type="ARBA" id="ARBA00049229"/>
    </source>
</evidence>
<proteinExistence type="inferred from homology"/>
<keyword evidence="21" id="KW-0032">Aminotransferase</keyword>
<gene>
    <name evidence="21" type="ORF">DEM34_06745</name>
</gene>
<evidence type="ECO:0000256" key="5">
    <source>
        <dbReference type="ARBA" id="ARBA00005072"/>
    </source>
</evidence>
<comment type="catalytic activity">
    <reaction evidence="12">
        <text>L-valine + 2-oxoglutarate = 3-methyl-2-oxobutanoate + L-glutamate</text>
        <dbReference type="Rhea" id="RHEA:24813"/>
        <dbReference type="ChEBI" id="CHEBI:11851"/>
        <dbReference type="ChEBI" id="CHEBI:16810"/>
        <dbReference type="ChEBI" id="CHEBI:29985"/>
        <dbReference type="ChEBI" id="CHEBI:57762"/>
        <dbReference type="EC" id="2.6.1.42"/>
    </reaction>
</comment>
<dbReference type="InterPro" id="IPR050571">
    <property type="entry name" value="Class-IV_PLP-Dep_Aminotrnsfr"/>
</dbReference>
<keyword evidence="22" id="KW-1185">Reference proteome</keyword>
<dbReference type="AlphaFoldDB" id="A0A2U2N4R3"/>
<dbReference type="PANTHER" id="PTHR42743:SF11">
    <property type="entry name" value="AMINODEOXYCHORISMATE LYASE"/>
    <property type="match status" value="1"/>
</dbReference>
<keyword evidence="9" id="KW-0289">Folate biosynthesis</keyword>
<dbReference type="GO" id="GO:0008696">
    <property type="term" value="F:4-amino-4-deoxychorismate lyase activity"/>
    <property type="evidence" value="ECO:0007669"/>
    <property type="project" value="UniProtKB-EC"/>
</dbReference>
<comment type="pathway">
    <text evidence="10">Cofactor biosynthesis; tetrahydrofolate biosynthesis; 4-aminobenzoate from chorismate: step 2/2.</text>
</comment>
<dbReference type="InterPro" id="IPR043132">
    <property type="entry name" value="BCAT-like_C"/>
</dbReference>
<comment type="function">
    <text evidence="16">Involved in the biosynthesis of p-aminobenzoate (PABA), a precursor of tetrahydrofolate. Converts 4-amino-4-deoxychorismate into 4-aminobenzoate (PABA) and pyruvate.</text>
</comment>
<dbReference type="CDD" id="cd01558">
    <property type="entry name" value="D-AAT_like"/>
    <property type="match status" value="1"/>
</dbReference>
<dbReference type="InterPro" id="IPR043131">
    <property type="entry name" value="BCAT-like_N"/>
</dbReference>
<dbReference type="InterPro" id="IPR018300">
    <property type="entry name" value="Aminotrans_IV_CS"/>
</dbReference>
<evidence type="ECO:0000256" key="16">
    <source>
        <dbReference type="ARBA" id="ARBA00054027"/>
    </source>
</evidence>
<sequence length="291" mass="32261">MSRTVYVNGQYLPETEATLSIFDRGILFADAVYEVTAVLDGGLVDFDAHMRRLARSLGELDIPAPCSDETLLEIHRELLRRNGLREGLIYLQVSRGAAERDFLMPDEPTPSLVLFTQEKALLESPTAKRGIRVITVPDQRWRRCDIKTTQLLYPSMAKTEAVRHGADDAWMVHEGTVTEGTSNNAYIVEPDGTVVTRQLSEAILHGITRSAVLAYAREAGVPIRERAFTVAEAKQAAEAFITSATSLVTPVINIDGHDIGGGTPGPVVRRIRELYIEESRRRLLAADHRSR</sequence>
<comment type="catalytic activity">
    <reaction evidence="13">
        <text>L-isoleucine + 2-oxoglutarate = (S)-3-methyl-2-oxopentanoate + L-glutamate</text>
        <dbReference type="Rhea" id="RHEA:24801"/>
        <dbReference type="ChEBI" id="CHEBI:16810"/>
        <dbReference type="ChEBI" id="CHEBI:29985"/>
        <dbReference type="ChEBI" id="CHEBI:35146"/>
        <dbReference type="ChEBI" id="CHEBI:58045"/>
        <dbReference type="EC" id="2.6.1.42"/>
    </reaction>
</comment>
<dbReference type="GO" id="GO:0005829">
    <property type="term" value="C:cytosol"/>
    <property type="evidence" value="ECO:0007669"/>
    <property type="project" value="TreeGrafter"/>
</dbReference>
<dbReference type="InterPro" id="IPR001544">
    <property type="entry name" value="Aminotrans_IV"/>
</dbReference>
<evidence type="ECO:0000256" key="3">
    <source>
        <dbReference type="ARBA" id="ARBA00004824"/>
    </source>
</evidence>
<comment type="catalytic activity">
    <reaction evidence="15">
        <text>4-amino-4-deoxychorismate = 4-aminobenzoate + pyruvate + H(+)</text>
        <dbReference type="Rhea" id="RHEA:16201"/>
        <dbReference type="ChEBI" id="CHEBI:15361"/>
        <dbReference type="ChEBI" id="CHEBI:15378"/>
        <dbReference type="ChEBI" id="CHEBI:17836"/>
        <dbReference type="ChEBI" id="CHEBI:58406"/>
        <dbReference type="EC" id="4.1.3.38"/>
    </reaction>
</comment>
<evidence type="ECO:0000256" key="12">
    <source>
        <dbReference type="ARBA" id="ARBA00048212"/>
    </source>
</evidence>
<evidence type="ECO:0000256" key="7">
    <source>
        <dbReference type="ARBA" id="ARBA00013053"/>
    </source>
</evidence>
<accession>A0A2U2N4R3</accession>
<evidence type="ECO:0000256" key="6">
    <source>
        <dbReference type="ARBA" id="ARBA00009320"/>
    </source>
</evidence>
<dbReference type="GO" id="GO:0052654">
    <property type="term" value="F:L-leucine-2-oxoglutarate transaminase activity"/>
    <property type="evidence" value="ECO:0007669"/>
    <property type="project" value="RHEA"/>
</dbReference>
<evidence type="ECO:0000256" key="15">
    <source>
        <dbReference type="ARBA" id="ARBA00049529"/>
    </source>
</evidence>
<name>A0A2U2N4R3_9GAMM</name>
<evidence type="ECO:0000256" key="2">
    <source>
        <dbReference type="ARBA" id="ARBA00003109"/>
    </source>
</evidence>
<dbReference type="EC" id="2.6.1.42" evidence="7"/>
<dbReference type="PANTHER" id="PTHR42743">
    <property type="entry name" value="AMINO-ACID AMINOTRANSFERASE"/>
    <property type="match status" value="1"/>
</dbReference>
<dbReference type="FunFam" id="3.20.10.10:FF:000002">
    <property type="entry name" value="D-alanine aminotransferase"/>
    <property type="match status" value="1"/>
</dbReference>
<evidence type="ECO:0000256" key="19">
    <source>
        <dbReference type="RuleBase" id="RU004106"/>
    </source>
</evidence>
<reference evidence="21 22" key="1">
    <citation type="submission" date="2018-05" db="EMBL/GenBank/DDBJ databases">
        <title>Spiribacter halobius sp. nov., a moderately halophilic bacterium isolated from marine solar saltern.</title>
        <authorList>
            <person name="Zheng W.-S."/>
            <person name="Lu D.-C."/>
            <person name="Du Z.-J."/>
        </authorList>
    </citation>
    <scope>NUCLEOTIDE SEQUENCE [LARGE SCALE GENOMIC DNA]</scope>
    <source>
        <strain evidence="21 22">E85</strain>
    </source>
</reference>
<evidence type="ECO:0000256" key="1">
    <source>
        <dbReference type="ARBA" id="ARBA00001933"/>
    </source>
</evidence>
<dbReference type="GO" id="GO:0052656">
    <property type="term" value="F:L-isoleucine-2-oxoglutarate transaminase activity"/>
    <property type="evidence" value="ECO:0007669"/>
    <property type="project" value="RHEA"/>
</dbReference>
<dbReference type="GO" id="GO:0052655">
    <property type="term" value="F:L-valine-2-oxoglutarate transaminase activity"/>
    <property type="evidence" value="ECO:0007669"/>
    <property type="project" value="RHEA"/>
</dbReference>
<evidence type="ECO:0000313" key="22">
    <source>
        <dbReference type="Proteomes" id="UP000245474"/>
    </source>
</evidence>
<evidence type="ECO:0000256" key="17">
    <source>
        <dbReference type="ARBA" id="ARBA00069174"/>
    </source>
</evidence>
<dbReference type="GO" id="GO:0046656">
    <property type="term" value="P:folic acid biosynthetic process"/>
    <property type="evidence" value="ECO:0007669"/>
    <property type="project" value="UniProtKB-KW"/>
</dbReference>
<dbReference type="RefSeq" id="WP_109677689.1">
    <property type="nucleotide sequence ID" value="NZ_CP086615.1"/>
</dbReference>
<dbReference type="Pfam" id="PF01063">
    <property type="entry name" value="Aminotran_4"/>
    <property type="match status" value="1"/>
</dbReference>
<keyword evidence="21" id="KW-0808">Transferase</keyword>
<evidence type="ECO:0000256" key="9">
    <source>
        <dbReference type="ARBA" id="ARBA00022909"/>
    </source>
</evidence>
<comment type="function">
    <text evidence="2">Acts on leucine, isoleucine and valine.</text>
</comment>
<comment type="catalytic activity">
    <reaction evidence="14">
        <text>L-leucine + 2-oxoglutarate = 4-methyl-2-oxopentanoate + L-glutamate</text>
        <dbReference type="Rhea" id="RHEA:18321"/>
        <dbReference type="ChEBI" id="CHEBI:16810"/>
        <dbReference type="ChEBI" id="CHEBI:17865"/>
        <dbReference type="ChEBI" id="CHEBI:29985"/>
        <dbReference type="ChEBI" id="CHEBI:57427"/>
        <dbReference type="EC" id="2.6.1.42"/>
    </reaction>
</comment>
<dbReference type="Gene3D" id="3.30.470.10">
    <property type="match status" value="1"/>
</dbReference>
<protein>
    <recommendedName>
        <fullName evidence="17">Aminodeoxychorismate lyase</fullName>
        <ecNumber evidence="7">2.6.1.42</ecNumber>
        <ecNumber evidence="11">4.1.3.38</ecNumber>
    </recommendedName>
    <alternativeName>
        <fullName evidence="18">4-amino-4-deoxychorismate lyase</fullName>
    </alternativeName>
</protein>
<dbReference type="EC" id="4.1.3.38" evidence="11"/>
<dbReference type="GO" id="GO:0008652">
    <property type="term" value="P:amino acid biosynthetic process"/>
    <property type="evidence" value="ECO:0007669"/>
    <property type="project" value="UniProtKB-ARBA"/>
</dbReference>
<dbReference type="SUPFAM" id="SSF56752">
    <property type="entry name" value="D-aminoacid aminotransferase-like PLP-dependent enzymes"/>
    <property type="match status" value="1"/>
</dbReference>
<comment type="pathway">
    <text evidence="4">Amino-acid biosynthesis; L-valine biosynthesis; L-valine from pyruvate: step 4/4.</text>
</comment>
<evidence type="ECO:0000256" key="20">
    <source>
        <dbReference type="RuleBase" id="RU004516"/>
    </source>
</evidence>
<evidence type="ECO:0000256" key="8">
    <source>
        <dbReference type="ARBA" id="ARBA00022898"/>
    </source>
</evidence>
<dbReference type="Proteomes" id="UP000245474">
    <property type="component" value="Unassembled WGS sequence"/>
</dbReference>
<dbReference type="PROSITE" id="PS00770">
    <property type="entry name" value="AA_TRANSFER_CLASS_4"/>
    <property type="match status" value="1"/>
</dbReference>